<accession>A0A1E7WE28</accession>
<feature type="chain" id="PRO_5009206941" evidence="1">
    <location>
        <begin position="23"/>
        <end position="303"/>
    </location>
</feature>
<name>A0A1E7WE28_9BURK</name>
<dbReference type="Pfam" id="PF01963">
    <property type="entry name" value="TraB_PrgY_gumN"/>
    <property type="match status" value="1"/>
</dbReference>
<dbReference type="PANTHER" id="PTHR40590">
    <property type="entry name" value="CYTOPLASMIC PROTEIN-RELATED"/>
    <property type="match status" value="1"/>
</dbReference>
<evidence type="ECO:0000313" key="2">
    <source>
        <dbReference type="EMBL" id="OEZ96206.1"/>
    </source>
</evidence>
<evidence type="ECO:0000313" key="3">
    <source>
        <dbReference type="Proteomes" id="UP000175989"/>
    </source>
</evidence>
<protein>
    <submittedName>
        <fullName evidence="2">TraB family protein</fullName>
    </submittedName>
</protein>
<dbReference type="RefSeq" id="WP_070250425.1">
    <property type="nucleotide sequence ID" value="NZ_LROM01000112.1"/>
</dbReference>
<dbReference type="PANTHER" id="PTHR40590:SF1">
    <property type="entry name" value="CYTOPLASMIC PROTEIN"/>
    <property type="match status" value="1"/>
</dbReference>
<proteinExistence type="predicted"/>
<keyword evidence="3" id="KW-1185">Reference proteome</keyword>
<comment type="caution">
    <text evidence="2">The sequence shown here is derived from an EMBL/GenBank/DDBJ whole genome shotgun (WGS) entry which is preliminary data.</text>
</comment>
<dbReference type="EMBL" id="LROM01000112">
    <property type="protein sequence ID" value="OEZ96206.1"/>
    <property type="molecule type" value="Genomic_DNA"/>
</dbReference>
<reference evidence="3" key="1">
    <citation type="journal article" date="2016" name="Front. Microbiol.">
        <title>Molecular Keys to the Janthinobacterium and Duganella spp. Interaction with the Plant Pathogen Fusarium graminearum.</title>
        <authorList>
            <person name="Haack F.S."/>
            <person name="Poehlein A."/>
            <person name="Kroger C."/>
            <person name="Voigt C.A."/>
            <person name="Piepenbring M."/>
            <person name="Bode H.B."/>
            <person name="Daniel R."/>
            <person name="Schafer W."/>
            <person name="Streit W.R."/>
        </authorList>
    </citation>
    <scope>NUCLEOTIDE SEQUENCE [LARGE SCALE GENOMIC DNA]</scope>
    <source>
        <strain evidence="3">T54</strain>
    </source>
</reference>
<dbReference type="CDD" id="cd14789">
    <property type="entry name" value="Tiki"/>
    <property type="match status" value="1"/>
</dbReference>
<dbReference type="PATRIC" id="fig|762836.4.peg.4108"/>
<dbReference type="InterPro" id="IPR002816">
    <property type="entry name" value="TraB/PrgY/GumN_fam"/>
</dbReference>
<evidence type="ECO:0000256" key="1">
    <source>
        <dbReference type="SAM" id="SignalP"/>
    </source>
</evidence>
<keyword evidence="1" id="KW-0732">Signal</keyword>
<dbReference type="AlphaFoldDB" id="A0A1E7WE28"/>
<organism evidence="2 3">
    <name type="scientific">Duganella phyllosphaerae</name>
    <dbReference type="NCBI Taxonomy" id="762836"/>
    <lineage>
        <taxon>Bacteria</taxon>
        <taxon>Pseudomonadati</taxon>
        <taxon>Pseudomonadota</taxon>
        <taxon>Betaproteobacteria</taxon>
        <taxon>Burkholderiales</taxon>
        <taxon>Oxalobacteraceae</taxon>
        <taxon>Telluria group</taxon>
        <taxon>Duganella</taxon>
    </lineage>
</organism>
<gene>
    <name evidence="2" type="ORF">DUPY_39850</name>
</gene>
<sequence length="303" mass="33307">MPVKMIALFVLMITLFSQVAAAAGLSEASSPRRGQLYKVTLDGKTSYLFGTIHVGKDGFYPLDAEASRALLDSKALVIELDIRENASFQKAMALHGRYAAGEKLQNHVQPQTLQKLAPALARASMSLQSVQQFKPWLIANLLVGMELDARGFKRAQAVEYALLAAAKEQDKAVRQLESAEYQLGLFDTLDARQQEQYLLESLADLESGTAMKKSLALIDAWNAADIPGIQAAWRTATSGDSIAAEFMQRVLLGKRNPEMAANIERIMQQDQVAFVGVGLLHLIGDDGLPQLLKRRGYQVEQLY</sequence>
<dbReference type="Proteomes" id="UP000175989">
    <property type="component" value="Unassembled WGS sequence"/>
</dbReference>
<feature type="signal peptide" evidence="1">
    <location>
        <begin position="1"/>
        <end position="22"/>
    </location>
</feature>
<dbReference type="InterPro" id="IPR047111">
    <property type="entry name" value="YbaP-like"/>
</dbReference>